<reference evidence="4 5" key="1">
    <citation type="submission" date="2019-08" db="EMBL/GenBank/DDBJ databases">
        <title>In-depth cultivation of the pig gut microbiome towards novel bacterial diversity and tailored functional studies.</title>
        <authorList>
            <person name="Wylensek D."/>
            <person name="Hitch T.C.A."/>
            <person name="Clavel T."/>
        </authorList>
    </citation>
    <scope>NUCLEOTIDE SEQUENCE [LARGE SCALE GENOMIC DNA]</scope>
    <source>
        <strain evidence="4 5">NM-380-WT-3C1</strain>
    </source>
</reference>
<proteinExistence type="predicted"/>
<dbReference type="AlphaFoldDB" id="A0A7X2PES4"/>
<gene>
    <name evidence="4" type="ORF">FYJ80_09945</name>
</gene>
<dbReference type="InterPro" id="IPR000182">
    <property type="entry name" value="GNAT_dom"/>
</dbReference>
<dbReference type="PANTHER" id="PTHR43420">
    <property type="entry name" value="ACETYLTRANSFERASE"/>
    <property type="match status" value="1"/>
</dbReference>
<dbReference type="GO" id="GO:0016747">
    <property type="term" value="F:acyltransferase activity, transferring groups other than amino-acyl groups"/>
    <property type="evidence" value="ECO:0007669"/>
    <property type="project" value="InterPro"/>
</dbReference>
<dbReference type="PANTHER" id="PTHR43420:SF12">
    <property type="entry name" value="N-ACETYLTRANSFERASE DOMAIN-CONTAINING PROTEIN"/>
    <property type="match status" value="1"/>
</dbReference>
<keyword evidence="2" id="KW-0012">Acyltransferase</keyword>
<dbReference type="Pfam" id="PF00583">
    <property type="entry name" value="Acetyltransf_1"/>
    <property type="match status" value="1"/>
</dbReference>
<dbReference type="RefSeq" id="WP_154426496.1">
    <property type="nucleotide sequence ID" value="NZ_VUNN01000025.1"/>
</dbReference>
<evidence type="ECO:0000313" key="4">
    <source>
        <dbReference type="EMBL" id="MSU07083.1"/>
    </source>
</evidence>
<dbReference type="Proteomes" id="UP000460549">
    <property type="component" value="Unassembled WGS sequence"/>
</dbReference>
<keyword evidence="1 4" id="KW-0808">Transferase</keyword>
<evidence type="ECO:0000256" key="2">
    <source>
        <dbReference type="ARBA" id="ARBA00023315"/>
    </source>
</evidence>
<dbReference type="InterPro" id="IPR016181">
    <property type="entry name" value="Acyl_CoA_acyltransferase"/>
</dbReference>
<dbReference type="EMBL" id="VUNN01000025">
    <property type="protein sequence ID" value="MSU07083.1"/>
    <property type="molecule type" value="Genomic_DNA"/>
</dbReference>
<feature type="domain" description="N-acetyltransferase" evidence="3">
    <location>
        <begin position="1"/>
        <end position="161"/>
    </location>
</feature>
<accession>A0A7X2PES4</accession>
<comment type="caution">
    <text evidence="4">The sequence shown here is derived from an EMBL/GenBank/DDBJ whole genome shotgun (WGS) entry which is preliminary data.</text>
</comment>
<organism evidence="4 5">
    <name type="scientific">Bullifex porci</name>
    <dbReference type="NCBI Taxonomy" id="2606638"/>
    <lineage>
        <taxon>Bacteria</taxon>
        <taxon>Pseudomonadati</taxon>
        <taxon>Spirochaetota</taxon>
        <taxon>Spirochaetia</taxon>
        <taxon>Spirochaetales</taxon>
        <taxon>Spirochaetaceae</taxon>
        <taxon>Bullifex</taxon>
    </lineage>
</organism>
<evidence type="ECO:0000259" key="3">
    <source>
        <dbReference type="PROSITE" id="PS51186"/>
    </source>
</evidence>
<dbReference type="SUPFAM" id="SSF55729">
    <property type="entry name" value="Acyl-CoA N-acyltransferases (Nat)"/>
    <property type="match status" value="1"/>
</dbReference>
<evidence type="ECO:0000313" key="5">
    <source>
        <dbReference type="Proteomes" id="UP000460549"/>
    </source>
</evidence>
<name>A0A7X2PES4_9SPIO</name>
<dbReference type="Gene3D" id="3.40.630.30">
    <property type="match status" value="1"/>
</dbReference>
<dbReference type="InterPro" id="IPR050680">
    <property type="entry name" value="YpeA/RimI_acetyltransf"/>
</dbReference>
<evidence type="ECO:0000256" key="1">
    <source>
        <dbReference type="ARBA" id="ARBA00022679"/>
    </source>
</evidence>
<keyword evidence="5" id="KW-1185">Reference proteome</keyword>
<sequence>MIYRKPKKEDAANMLQYLKRIGGESDNLTFGSEGLPFTIKQEEEYLDKLSAPCIVAVEDDGTIVGDGSLELGVRRISHSAELGISVCKAYWGKGVGSTIMNMLIQEAKDRGITKINLKVRADNERAKALYKKFGFVKEGYTTRMLKVGDEYFDGELWGLML</sequence>
<dbReference type="CDD" id="cd04301">
    <property type="entry name" value="NAT_SF"/>
    <property type="match status" value="1"/>
</dbReference>
<protein>
    <submittedName>
        <fullName evidence="4">GNAT family N-acetyltransferase</fullName>
    </submittedName>
</protein>
<dbReference type="PROSITE" id="PS51186">
    <property type="entry name" value="GNAT"/>
    <property type="match status" value="1"/>
</dbReference>